<dbReference type="GO" id="GO:0005829">
    <property type="term" value="C:cytosol"/>
    <property type="evidence" value="ECO:0007669"/>
    <property type="project" value="TreeGrafter"/>
</dbReference>
<dbReference type="GO" id="GO:0052908">
    <property type="term" value="F:16S rRNA (adenine(1518)-N(6)/adenine(1519)-N(6))-dimethyltransferase activity"/>
    <property type="evidence" value="ECO:0007669"/>
    <property type="project" value="UniProtKB-EC"/>
</dbReference>
<dbReference type="EMBL" id="MFEL01000014">
    <property type="protein sequence ID" value="OGE80913.1"/>
    <property type="molecule type" value="Genomic_DNA"/>
</dbReference>
<keyword evidence="6 7" id="KW-0694">RNA-binding</keyword>
<feature type="binding site" evidence="7 8">
    <location>
        <position position="30"/>
    </location>
    <ligand>
        <name>S-adenosyl-L-methionine</name>
        <dbReference type="ChEBI" id="CHEBI:59789"/>
    </ligand>
</feature>
<evidence type="ECO:0000259" key="9">
    <source>
        <dbReference type="SMART" id="SM00650"/>
    </source>
</evidence>
<dbReference type="GO" id="GO:0003723">
    <property type="term" value="F:RNA binding"/>
    <property type="evidence" value="ECO:0007669"/>
    <property type="project" value="UniProtKB-UniRule"/>
</dbReference>
<reference evidence="10 11" key="1">
    <citation type="journal article" date="2016" name="Nat. Commun.">
        <title>Thousands of microbial genomes shed light on interconnected biogeochemical processes in an aquifer system.</title>
        <authorList>
            <person name="Anantharaman K."/>
            <person name="Brown C.T."/>
            <person name="Hug L.A."/>
            <person name="Sharon I."/>
            <person name="Castelle C.J."/>
            <person name="Probst A.J."/>
            <person name="Thomas B.C."/>
            <person name="Singh A."/>
            <person name="Wilkins M.J."/>
            <person name="Karaoz U."/>
            <person name="Brodie E.L."/>
            <person name="Williams K.H."/>
            <person name="Hubbard S.S."/>
            <person name="Banfield J.F."/>
        </authorList>
    </citation>
    <scope>NUCLEOTIDE SEQUENCE [LARGE SCALE GENOMIC DNA]</scope>
</reference>
<dbReference type="PROSITE" id="PS51689">
    <property type="entry name" value="SAM_RNA_A_N6_MT"/>
    <property type="match status" value="1"/>
</dbReference>
<organism evidence="10 11">
    <name type="scientific">Candidatus Doudnabacteria bacterium RIFCSPHIGHO2_01_FULL_46_24</name>
    <dbReference type="NCBI Taxonomy" id="1817825"/>
    <lineage>
        <taxon>Bacteria</taxon>
        <taxon>Candidatus Doudnaibacteriota</taxon>
    </lineage>
</organism>
<feature type="binding site" evidence="7 8">
    <location>
        <position position="55"/>
    </location>
    <ligand>
        <name>S-adenosyl-L-methionine</name>
        <dbReference type="ChEBI" id="CHEBI:59789"/>
    </ligand>
</feature>
<evidence type="ECO:0000256" key="2">
    <source>
        <dbReference type="ARBA" id="ARBA00022552"/>
    </source>
</evidence>
<feature type="binding site" evidence="7 8">
    <location>
        <position position="127"/>
    </location>
    <ligand>
        <name>S-adenosyl-L-methionine</name>
        <dbReference type="ChEBI" id="CHEBI:59789"/>
    </ligand>
</feature>
<comment type="subcellular location">
    <subcellularLocation>
        <location evidence="7">Cytoplasm</location>
    </subcellularLocation>
</comment>
<keyword evidence="3 7" id="KW-0489">Methyltransferase</keyword>
<feature type="binding site" evidence="7 8">
    <location>
        <position position="76"/>
    </location>
    <ligand>
        <name>S-adenosyl-L-methionine</name>
        <dbReference type="ChEBI" id="CHEBI:59789"/>
    </ligand>
</feature>
<dbReference type="AlphaFoldDB" id="A0A1F5NTH7"/>
<keyword evidence="5 7" id="KW-0949">S-adenosyl-L-methionine</keyword>
<dbReference type="InterPro" id="IPR011530">
    <property type="entry name" value="rRNA_adenine_dimethylase"/>
</dbReference>
<dbReference type="InterPro" id="IPR020598">
    <property type="entry name" value="rRNA_Ade_methylase_Trfase_N"/>
</dbReference>
<comment type="function">
    <text evidence="7">Specifically dimethylates two adjacent adenosines (A1518 and A1519) in the loop of a conserved hairpin near the 3'-end of 16S rRNA in the 30S particle. May play a critical role in biogenesis of 30S subunits.</text>
</comment>
<dbReference type="STRING" id="1817825.A2720_00415"/>
<dbReference type="InterPro" id="IPR023165">
    <property type="entry name" value="rRNA_Ade_diMease-like_C"/>
</dbReference>
<dbReference type="InterPro" id="IPR029063">
    <property type="entry name" value="SAM-dependent_MTases_sf"/>
</dbReference>
<dbReference type="FunFam" id="1.10.8.100:FF:000001">
    <property type="entry name" value="Ribosomal RNA small subunit methyltransferase A"/>
    <property type="match status" value="1"/>
</dbReference>
<evidence type="ECO:0000256" key="1">
    <source>
        <dbReference type="ARBA" id="ARBA00022490"/>
    </source>
</evidence>
<dbReference type="Gene3D" id="1.10.8.100">
    <property type="entry name" value="Ribosomal RNA adenine dimethylase-like, domain 2"/>
    <property type="match status" value="1"/>
</dbReference>
<dbReference type="Gene3D" id="3.40.50.150">
    <property type="entry name" value="Vaccinia Virus protein VP39"/>
    <property type="match status" value="1"/>
</dbReference>
<comment type="similarity">
    <text evidence="7">Belongs to the class I-like SAM-binding methyltransferase superfamily. rRNA adenine N(6)-methyltransferase family. RsmA subfamily.</text>
</comment>
<proteinExistence type="inferred from homology"/>
<comment type="caution">
    <text evidence="10">The sequence shown here is derived from an EMBL/GenBank/DDBJ whole genome shotgun (WGS) entry which is preliminary data.</text>
</comment>
<accession>A0A1F5NTH7</accession>
<dbReference type="Pfam" id="PF00398">
    <property type="entry name" value="RrnaAD"/>
    <property type="match status" value="2"/>
</dbReference>
<dbReference type="EC" id="2.1.1.182" evidence="7"/>
<evidence type="ECO:0000256" key="4">
    <source>
        <dbReference type="ARBA" id="ARBA00022679"/>
    </source>
</evidence>
<comment type="catalytic activity">
    <reaction evidence="7">
        <text>adenosine(1518)/adenosine(1519) in 16S rRNA + 4 S-adenosyl-L-methionine = N(6)-dimethyladenosine(1518)/N(6)-dimethyladenosine(1519) in 16S rRNA + 4 S-adenosyl-L-homocysteine + 4 H(+)</text>
        <dbReference type="Rhea" id="RHEA:19609"/>
        <dbReference type="Rhea" id="RHEA-COMP:10232"/>
        <dbReference type="Rhea" id="RHEA-COMP:10233"/>
        <dbReference type="ChEBI" id="CHEBI:15378"/>
        <dbReference type="ChEBI" id="CHEBI:57856"/>
        <dbReference type="ChEBI" id="CHEBI:59789"/>
        <dbReference type="ChEBI" id="CHEBI:74411"/>
        <dbReference type="ChEBI" id="CHEBI:74493"/>
        <dbReference type="EC" id="2.1.1.182"/>
    </reaction>
</comment>
<dbReference type="InterPro" id="IPR020596">
    <property type="entry name" value="rRNA_Ade_Mease_Trfase_CS"/>
</dbReference>
<dbReference type="InterPro" id="IPR001737">
    <property type="entry name" value="KsgA/Erm"/>
</dbReference>
<dbReference type="CDD" id="cd02440">
    <property type="entry name" value="AdoMet_MTases"/>
    <property type="match status" value="1"/>
</dbReference>
<dbReference type="PANTHER" id="PTHR11727">
    <property type="entry name" value="DIMETHYLADENOSINE TRANSFERASE"/>
    <property type="match status" value="1"/>
</dbReference>
<name>A0A1F5NTH7_9BACT</name>
<evidence type="ECO:0000256" key="6">
    <source>
        <dbReference type="ARBA" id="ARBA00022884"/>
    </source>
</evidence>
<evidence type="ECO:0000256" key="5">
    <source>
        <dbReference type="ARBA" id="ARBA00022691"/>
    </source>
</evidence>
<feature type="binding site" evidence="7 8">
    <location>
        <position position="28"/>
    </location>
    <ligand>
        <name>S-adenosyl-L-methionine</name>
        <dbReference type="ChEBI" id="CHEBI:59789"/>
    </ligand>
</feature>
<feature type="domain" description="Ribosomal RNA adenine methylase transferase N-terminal" evidence="9">
    <location>
        <begin position="35"/>
        <end position="266"/>
    </location>
</feature>
<sequence>MNNLTDPNYLKSFLKRSGLKPRHYLGQNFLVDESVLAKIVTTAQLKKSDTVLEVGPGIGTLTVELLKRAGKVIAVEKDERMMQVLRGTFGGSAAGIGERLALSGRTTPPNDDTRSADDQRLTVIHQDILKFNLGQYIQGPYKVVANIPYYLTSHLIRYFLGQKNKPRLLVLMVQKEVGERVVAKPGKLSILGISVQAFADAEIVQRRSISPSPRRGILPPAHPRHWIRRVDGDGFGNEQLPFIVPKTSFWPQPEVDSVIIKITPKEKYPEIADHKLFFSIVKQAFAGKRKQIKNTIRNSEALKAAGIDPKARPQDLSIEDWIKLYQAIRL</sequence>
<feature type="binding site" evidence="7 8">
    <location>
        <position position="146"/>
    </location>
    <ligand>
        <name>S-adenosyl-L-methionine</name>
        <dbReference type="ChEBI" id="CHEBI:59789"/>
    </ligand>
</feature>
<dbReference type="PROSITE" id="PS01131">
    <property type="entry name" value="RRNA_A_DIMETH"/>
    <property type="match status" value="1"/>
</dbReference>
<dbReference type="HAMAP" id="MF_00607">
    <property type="entry name" value="16SrRNA_methyltr_A"/>
    <property type="match status" value="1"/>
</dbReference>
<evidence type="ECO:0000256" key="8">
    <source>
        <dbReference type="PROSITE-ProRule" id="PRU01026"/>
    </source>
</evidence>
<keyword evidence="2 7" id="KW-0698">rRNA processing</keyword>
<evidence type="ECO:0000256" key="7">
    <source>
        <dbReference type="HAMAP-Rule" id="MF_00607"/>
    </source>
</evidence>
<keyword evidence="4 7" id="KW-0808">Transferase</keyword>
<dbReference type="Proteomes" id="UP000178892">
    <property type="component" value="Unassembled WGS sequence"/>
</dbReference>
<dbReference type="SMART" id="SM00650">
    <property type="entry name" value="rADc"/>
    <property type="match status" value="1"/>
</dbReference>
<evidence type="ECO:0000256" key="3">
    <source>
        <dbReference type="ARBA" id="ARBA00022603"/>
    </source>
</evidence>
<gene>
    <name evidence="7" type="primary">rsmA</name>
    <name evidence="7" type="synonym">ksgA</name>
    <name evidence="10" type="ORF">A2720_00415</name>
</gene>
<dbReference type="PANTHER" id="PTHR11727:SF7">
    <property type="entry name" value="DIMETHYLADENOSINE TRANSFERASE-RELATED"/>
    <property type="match status" value="1"/>
</dbReference>
<evidence type="ECO:0000313" key="11">
    <source>
        <dbReference type="Proteomes" id="UP000178892"/>
    </source>
</evidence>
<evidence type="ECO:0000313" key="10">
    <source>
        <dbReference type="EMBL" id="OGE80913.1"/>
    </source>
</evidence>
<keyword evidence="1 7" id="KW-0963">Cytoplasm</keyword>
<protein>
    <recommendedName>
        <fullName evidence="7">Ribosomal RNA small subunit methyltransferase A</fullName>
        <ecNumber evidence="7">2.1.1.182</ecNumber>
    </recommendedName>
    <alternativeName>
        <fullName evidence="7">16S rRNA (adenine(1518)-N(6)/adenine(1519)-N(6))-dimethyltransferase</fullName>
    </alternativeName>
    <alternativeName>
        <fullName evidence="7">16S rRNA dimethyladenosine transferase</fullName>
    </alternativeName>
    <alternativeName>
        <fullName evidence="7">16S rRNA dimethylase</fullName>
    </alternativeName>
    <alternativeName>
        <fullName evidence="7">S-adenosylmethionine-6-N', N'-adenosyl(rRNA) dimethyltransferase</fullName>
    </alternativeName>
</protein>
<dbReference type="SUPFAM" id="SSF53335">
    <property type="entry name" value="S-adenosyl-L-methionine-dependent methyltransferases"/>
    <property type="match status" value="1"/>
</dbReference>